<evidence type="ECO:0000313" key="2">
    <source>
        <dbReference type="Proteomes" id="UP000324800"/>
    </source>
</evidence>
<name>A0A5J4V829_9EUKA</name>
<sequence>MCAAVSAQHLNGKIDTDRLEAVLDSAAETVSGISASHIANLYGFKANLNVVRYHTDASFDAILWDIDFVQLSRAKIIKIIVKDICYLISLNGPIHVRGVHTYFNIVQYAIKHESVLVIMFFFHIDTFPIRQFGNPYLSSIQVSSQSAGKRISRKKTGTSIYLTSRLNSNA</sequence>
<dbReference type="Proteomes" id="UP000324800">
    <property type="component" value="Unassembled WGS sequence"/>
</dbReference>
<proteinExistence type="predicted"/>
<protein>
    <submittedName>
        <fullName evidence="1">Uncharacterized protein</fullName>
    </submittedName>
</protein>
<comment type="caution">
    <text evidence="1">The sequence shown here is derived from an EMBL/GenBank/DDBJ whole genome shotgun (WGS) entry which is preliminary data.</text>
</comment>
<reference evidence="1 2" key="1">
    <citation type="submission" date="2019-03" db="EMBL/GenBank/DDBJ databases">
        <title>Single cell metagenomics reveals metabolic interactions within the superorganism composed of flagellate Streblomastix strix and complex community of Bacteroidetes bacteria on its surface.</title>
        <authorList>
            <person name="Treitli S.C."/>
            <person name="Kolisko M."/>
            <person name="Husnik F."/>
            <person name="Keeling P."/>
            <person name="Hampl V."/>
        </authorList>
    </citation>
    <scope>NUCLEOTIDE SEQUENCE [LARGE SCALE GENOMIC DNA]</scope>
    <source>
        <strain evidence="1">ST1C</strain>
    </source>
</reference>
<accession>A0A5J4V829</accession>
<dbReference type="AlphaFoldDB" id="A0A5J4V829"/>
<gene>
    <name evidence="1" type="ORF">EZS28_025994</name>
</gene>
<organism evidence="1 2">
    <name type="scientific">Streblomastix strix</name>
    <dbReference type="NCBI Taxonomy" id="222440"/>
    <lineage>
        <taxon>Eukaryota</taxon>
        <taxon>Metamonada</taxon>
        <taxon>Preaxostyla</taxon>
        <taxon>Oxymonadida</taxon>
        <taxon>Streblomastigidae</taxon>
        <taxon>Streblomastix</taxon>
    </lineage>
</organism>
<dbReference type="EMBL" id="SNRW01009114">
    <property type="protein sequence ID" value="KAA6378481.1"/>
    <property type="molecule type" value="Genomic_DNA"/>
</dbReference>
<evidence type="ECO:0000313" key="1">
    <source>
        <dbReference type="EMBL" id="KAA6378481.1"/>
    </source>
</evidence>